<proteinExistence type="predicted"/>
<dbReference type="Gene3D" id="3.40.1260.10">
    <property type="entry name" value="DsrEFH-like"/>
    <property type="match status" value="1"/>
</dbReference>
<sequence>MASFVLYIQSDCYASPVLDDVLRFASAALQLGHQINHLFFYQQAVQAICADIDLPADEPDLVGRLIAFTESNQIPLLYCATAAEKRGYTQVRQGFTLAGLAEFGMRLENTDRVVQF</sequence>
<dbReference type="Pfam" id="PF02635">
    <property type="entry name" value="DsrE"/>
    <property type="match status" value="1"/>
</dbReference>
<keyword evidence="2" id="KW-1185">Reference proteome</keyword>
<dbReference type="InterPro" id="IPR027396">
    <property type="entry name" value="DsrEFH-like"/>
</dbReference>
<dbReference type="PANTHER" id="PTHR34874:SF3">
    <property type="entry name" value="SULFURTRANSFERASE TUSD"/>
    <property type="match status" value="1"/>
</dbReference>
<comment type="caution">
    <text evidence="1">The sequence shown here is derived from an EMBL/GenBank/DDBJ whole genome shotgun (WGS) entry which is preliminary data.</text>
</comment>
<evidence type="ECO:0000313" key="2">
    <source>
        <dbReference type="Proteomes" id="UP001589813"/>
    </source>
</evidence>
<reference evidence="1 2" key="1">
    <citation type="submission" date="2024-09" db="EMBL/GenBank/DDBJ databases">
        <authorList>
            <person name="Sun Q."/>
            <person name="Mori K."/>
        </authorList>
    </citation>
    <scope>NUCLEOTIDE SEQUENCE [LARGE SCALE GENOMIC DNA]</scope>
    <source>
        <strain evidence="1 2">KCTC 23315</strain>
    </source>
</reference>
<dbReference type="RefSeq" id="WP_377243045.1">
    <property type="nucleotide sequence ID" value="NZ_JBHLXP010000001.1"/>
</dbReference>
<dbReference type="EMBL" id="JBHLXP010000001">
    <property type="protein sequence ID" value="MFC0048657.1"/>
    <property type="molecule type" value="Genomic_DNA"/>
</dbReference>
<evidence type="ECO:0000313" key="1">
    <source>
        <dbReference type="EMBL" id="MFC0048657.1"/>
    </source>
</evidence>
<name>A0ABV6BCY9_9GAMM</name>
<gene>
    <name evidence="1" type="ORF">ACFFJP_10190</name>
</gene>
<protein>
    <submittedName>
        <fullName evidence="1">DsrE/DsrF/TusD sulfur relay family protein</fullName>
    </submittedName>
</protein>
<accession>A0ABV6BCY9</accession>
<dbReference type="SUPFAM" id="SSF75169">
    <property type="entry name" value="DsrEFH-like"/>
    <property type="match status" value="1"/>
</dbReference>
<dbReference type="Proteomes" id="UP001589813">
    <property type="component" value="Unassembled WGS sequence"/>
</dbReference>
<organism evidence="1 2">
    <name type="scientific">Rheinheimera tilapiae</name>
    <dbReference type="NCBI Taxonomy" id="875043"/>
    <lineage>
        <taxon>Bacteria</taxon>
        <taxon>Pseudomonadati</taxon>
        <taxon>Pseudomonadota</taxon>
        <taxon>Gammaproteobacteria</taxon>
        <taxon>Chromatiales</taxon>
        <taxon>Chromatiaceae</taxon>
        <taxon>Rheinheimera</taxon>
    </lineage>
</organism>
<dbReference type="InterPro" id="IPR003787">
    <property type="entry name" value="Sulphur_relay_DsrE/F-like"/>
</dbReference>
<dbReference type="PANTHER" id="PTHR34874">
    <property type="entry name" value="PROTEIN YCHN"/>
    <property type="match status" value="1"/>
</dbReference>